<dbReference type="PROSITE" id="PS50887">
    <property type="entry name" value="GGDEF"/>
    <property type="match status" value="1"/>
</dbReference>
<keyword evidence="2" id="KW-0973">c-di-GMP</keyword>
<dbReference type="EC" id="3.1.4.52" evidence="1"/>
<keyword evidence="8" id="KW-1185">Reference proteome</keyword>
<dbReference type="InterPro" id="IPR043128">
    <property type="entry name" value="Rev_trsase/Diguanyl_cyclase"/>
</dbReference>
<organism evidence="7 8">
    <name type="scientific">Idiomarina xiamenensis 10-D-4</name>
    <dbReference type="NCBI Taxonomy" id="740709"/>
    <lineage>
        <taxon>Bacteria</taxon>
        <taxon>Pseudomonadati</taxon>
        <taxon>Pseudomonadota</taxon>
        <taxon>Gammaproteobacteria</taxon>
        <taxon>Alteromonadales</taxon>
        <taxon>Idiomarinaceae</taxon>
        <taxon>Idiomarina</taxon>
    </lineage>
</organism>
<dbReference type="InterPro" id="IPR013655">
    <property type="entry name" value="PAS_fold_3"/>
</dbReference>
<dbReference type="SMART" id="SM00086">
    <property type="entry name" value="PAC"/>
    <property type="match status" value="2"/>
</dbReference>
<reference evidence="7 8" key="1">
    <citation type="journal article" date="2012" name="J. Bacteriol.">
        <title>Genome Sequence of Idiomarina xiamenensis Type Strain 10-D-4.</title>
        <authorList>
            <person name="Lai Q."/>
            <person name="Wang L."/>
            <person name="Wang W."/>
            <person name="Shao Z."/>
        </authorList>
    </citation>
    <scope>NUCLEOTIDE SEQUENCE [LARGE SCALE GENOMIC DNA]</scope>
    <source>
        <strain evidence="7 8">10-D-4</strain>
    </source>
</reference>
<dbReference type="InterPro" id="IPR035919">
    <property type="entry name" value="EAL_sf"/>
</dbReference>
<evidence type="ECO:0000259" key="3">
    <source>
        <dbReference type="PROSITE" id="PS50112"/>
    </source>
</evidence>
<dbReference type="GO" id="GO:0071111">
    <property type="term" value="F:cyclic-guanylate-specific phosphodiesterase activity"/>
    <property type="evidence" value="ECO:0007669"/>
    <property type="project" value="UniProtKB-EC"/>
</dbReference>
<dbReference type="Proteomes" id="UP000014115">
    <property type="component" value="Unassembled WGS sequence"/>
</dbReference>
<evidence type="ECO:0000259" key="4">
    <source>
        <dbReference type="PROSITE" id="PS50113"/>
    </source>
</evidence>
<proteinExistence type="predicted"/>
<dbReference type="InterPro" id="IPR000700">
    <property type="entry name" value="PAS-assoc_C"/>
</dbReference>
<dbReference type="PROSITE" id="PS50883">
    <property type="entry name" value="EAL"/>
    <property type="match status" value="1"/>
</dbReference>
<dbReference type="NCBIfam" id="TIGR00254">
    <property type="entry name" value="GGDEF"/>
    <property type="match status" value="1"/>
</dbReference>
<protein>
    <recommendedName>
        <fullName evidence="1">cyclic-guanylate-specific phosphodiesterase</fullName>
        <ecNumber evidence="1">3.1.4.52</ecNumber>
    </recommendedName>
</protein>
<dbReference type="Gene3D" id="3.20.20.450">
    <property type="entry name" value="EAL domain"/>
    <property type="match status" value="1"/>
</dbReference>
<dbReference type="Pfam" id="PF13426">
    <property type="entry name" value="PAS_9"/>
    <property type="match status" value="1"/>
</dbReference>
<dbReference type="PROSITE" id="PS50112">
    <property type="entry name" value="PAS"/>
    <property type="match status" value="1"/>
</dbReference>
<feature type="domain" description="EAL" evidence="5">
    <location>
        <begin position="1274"/>
        <end position="1527"/>
    </location>
</feature>
<dbReference type="InterPro" id="IPR001633">
    <property type="entry name" value="EAL_dom"/>
</dbReference>
<dbReference type="PANTHER" id="PTHR44757">
    <property type="entry name" value="DIGUANYLATE CYCLASE DGCP"/>
    <property type="match status" value="1"/>
</dbReference>
<dbReference type="SUPFAM" id="SSF63829">
    <property type="entry name" value="Calcium-dependent phosphotriesterase"/>
    <property type="match status" value="1"/>
</dbReference>
<dbReference type="InterPro" id="IPR011110">
    <property type="entry name" value="Reg_prop"/>
</dbReference>
<dbReference type="CDD" id="cd01949">
    <property type="entry name" value="GGDEF"/>
    <property type="match status" value="1"/>
</dbReference>
<dbReference type="OrthoDB" id="9804951at2"/>
<dbReference type="CDD" id="cd00130">
    <property type="entry name" value="PAS"/>
    <property type="match status" value="1"/>
</dbReference>
<comment type="caution">
    <text evidence="7">The sequence shown here is derived from an EMBL/GenBank/DDBJ whole genome shotgun (WGS) entry which is preliminary data.</text>
</comment>
<gene>
    <name evidence="7" type="ORF">A10D4_06626</name>
</gene>
<dbReference type="InterPro" id="IPR011123">
    <property type="entry name" value="Y_Y_Y"/>
</dbReference>
<dbReference type="SUPFAM" id="SSF50998">
    <property type="entry name" value="Quinoprotein alcohol dehydrogenase-like"/>
    <property type="match status" value="1"/>
</dbReference>
<dbReference type="Pfam" id="PF07494">
    <property type="entry name" value="Reg_prop"/>
    <property type="match status" value="3"/>
</dbReference>
<evidence type="ECO:0000256" key="1">
    <source>
        <dbReference type="ARBA" id="ARBA00012282"/>
    </source>
</evidence>
<feature type="domain" description="GGDEF" evidence="6">
    <location>
        <begin position="1132"/>
        <end position="1265"/>
    </location>
</feature>
<dbReference type="Pfam" id="PF00563">
    <property type="entry name" value="EAL"/>
    <property type="match status" value="1"/>
</dbReference>
<dbReference type="InterPro" id="IPR000160">
    <property type="entry name" value="GGDEF_dom"/>
</dbReference>
<dbReference type="SMART" id="SM00052">
    <property type="entry name" value="EAL"/>
    <property type="match status" value="1"/>
</dbReference>
<dbReference type="SMART" id="SM00091">
    <property type="entry name" value="PAS"/>
    <property type="match status" value="3"/>
</dbReference>
<dbReference type="FunFam" id="3.20.20.450:FF:000001">
    <property type="entry name" value="Cyclic di-GMP phosphodiesterase yahA"/>
    <property type="match status" value="1"/>
</dbReference>
<dbReference type="Pfam" id="PF08447">
    <property type="entry name" value="PAS_3"/>
    <property type="match status" value="1"/>
</dbReference>
<evidence type="ECO:0000259" key="5">
    <source>
        <dbReference type="PROSITE" id="PS50883"/>
    </source>
</evidence>
<accession>K2L1S8</accession>
<dbReference type="PATRIC" id="fig|740709.3.peg.1349"/>
<evidence type="ECO:0000256" key="2">
    <source>
        <dbReference type="ARBA" id="ARBA00022636"/>
    </source>
</evidence>
<dbReference type="STRING" id="740709.A10D4_06626"/>
<dbReference type="SMART" id="SM00267">
    <property type="entry name" value="GGDEF"/>
    <property type="match status" value="1"/>
</dbReference>
<dbReference type="InterPro" id="IPR052155">
    <property type="entry name" value="Biofilm_reg_signaling"/>
</dbReference>
<dbReference type="InterPro" id="IPR000014">
    <property type="entry name" value="PAS"/>
</dbReference>
<dbReference type="Gene3D" id="2.60.40.10">
    <property type="entry name" value="Immunoglobulins"/>
    <property type="match status" value="1"/>
</dbReference>
<evidence type="ECO:0000313" key="7">
    <source>
        <dbReference type="EMBL" id="EKE83800.1"/>
    </source>
</evidence>
<dbReference type="InterPro" id="IPR015943">
    <property type="entry name" value="WD40/YVTN_repeat-like_dom_sf"/>
</dbReference>
<dbReference type="Pfam" id="PF00990">
    <property type="entry name" value="GGDEF"/>
    <property type="match status" value="1"/>
</dbReference>
<sequence length="1527" mass="172779">MPRYAGDWLSRGSSVCLTRFSMFRRTRVGWLVVLFYSTLLMVSLPSQARAAVAATATNTTTKTTTNSIKSTDALPPQPRFEHYSISDGLSQSTVFAINQDRRGFLWFATLNGLNRFDGYSFTNYHHHRNDPNSLPDDFIRTLLNDSHGNLWVGTQNGLARYQESQNNFIRYGLEQGLADNEVWDIFQDREGRLYVATASALHRYDSETDDFSALTLTYQGQPLREIKHIFQDSRGLLWLGTFDDGIYLWQRESGQVYRSQQDNPWQINIDANALFDMASIDGDYWLATDNGIYVLNKSYRVLHHYRQQDGIGSNRIRSIQAVSDHYVWAASENGMAQIDRNSQHIRLIQERAEQPHGLSNSFIYTLFKDQANTLWLGTLGGGVNRYNALATQAEHYSKLSDGDYGLSDDMVWHFEAAADDGIWIATQHGGLNLFHTRDYRFEHHLSDINQPVWSVVRGLQDRLWLIIGNQVAWYDPEQRELHPLTNQSTAPLIDLSYINDAMWLVENGNTLMRIRADGDDGFRINRYPVTGVADDITALAADVTDQVWIASRNALLRFDIRRGEVIERITQLGQTPVDALTVSHIERYGENLVIATLNQGVFIYNLLTEAVSPLNKATGALADNVIIAMQHSHQSLWIMTRNGASEVDTDGHIKRQIDYRSSSDNVELNNAWVSPREHIYLATTNGFIRVLPNAVSEPAAALNVELTQFLLLNKAVSISSLDERNQQQLLSADNVYVNYGQSPLSIEFAAPNSVNPKALSYRYRLSDVDNDWVVTSANNRRATYTNLSPGSYEFAVQASSDELNWSNARRITLHIGYPVWLQLPAIAGYAGLFLVALLILTHIFNARRQNARQLLHSEERLKLSLWGSGDQLWDWDIPNHVLFRQNTWRHFTEFPIDGERVGTEQQPSNIHPQDKARIQEALRDHLQGLSEHYEVTYRVRHGEQWLWLLDRGKVVARDESGQATRMTGTLKDITDIVAAQERIRMLATSLTNISDGICIYDQRFIICEVNNAFERITGFTREQVINQSFKLPLYKPAYIEQIKQRLASEGSWHGEVMDKRADGSTYQMELTIDCVRDDAGDISLYVASFSDISERKAAEVELRRLANTDTLTGLPNRSYFQVSHSNLVRKRLKHALLVFDLDNFKKINDSLGHEVGDHLLCQVAERLSDIGRAQDTLYRLGGDEFGLLLEDCTDLTVITSTAKTINQRLAKPFHIAEAEVVVTSSIGIVVYPNDGNSSQELLQNADNAMYHAKREGGDRYQFFSESMNQNAVRRLQLEGQLRRALKQNHLTVYYQPKVDIASGNICGLEALARIELPDGQVISPADFIPLAEETGLIVELGEKVMRQACRDMKAFLASGLQHSRVAVNLSARQFALTDLSQRLLNILQQEQLAPQMLELEITEGIVMPDPEHAITLMTALSEQGIHLALDDFGTGYSSLAYLKRFPIHSLKIDKAFVDDISHNDIDRNMVASVVAMAHHLQLTVVAEGVESADQLAVLRTLGCDQAQGYYFAKPLNASEFRQQWLPR</sequence>
<dbReference type="InterPro" id="IPR013783">
    <property type="entry name" value="Ig-like_fold"/>
</dbReference>
<dbReference type="PROSITE" id="PS50113">
    <property type="entry name" value="PAC"/>
    <property type="match status" value="2"/>
</dbReference>
<dbReference type="SUPFAM" id="SSF55073">
    <property type="entry name" value="Nucleotide cyclase"/>
    <property type="match status" value="1"/>
</dbReference>
<name>K2L1S8_9GAMM</name>
<dbReference type="InterPro" id="IPR001610">
    <property type="entry name" value="PAC"/>
</dbReference>
<dbReference type="InterPro" id="IPR035965">
    <property type="entry name" value="PAS-like_dom_sf"/>
</dbReference>
<dbReference type="Gene3D" id="3.30.450.20">
    <property type="entry name" value="PAS domain"/>
    <property type="match status" value="2"/>
</dbReference>
<dbReference type="EMBL" id="AMRG01000007">
    <property type="protein sequence ID" value="EKE83800.1"/>
    <property type="molecule type" value="Genomic_DNA"/>
</dbReference>
<dbReference type="SUPFAM" id="SSF55785">
    <property type="entry name" value="PYP-like sensor domain (PAS domain)"/>
    <property type="match status" value="2"/>
</dbReference>
<dbReference type="CDD" id="cd00146">
    <property type="entry name" value="PKD"/>
    <property type="match status" value="1"/>
</dbReference>
<dbReference type="NCBIfam" id="TIGR00229">
    <property type="entry name" value="sensory_box"/>
    <property type="match status" value="1"/>
</dbReference>
<dbReference type="Gene3D" id="2.130.10.10">
    <property type="entry name" value="YVTN repeat-like/Quinoprotein amine dehydrogenase"/>
    <property type="match status" value="4"/>
</dbReference>
<evidence type="ECO:0000313" key="8">
    <source>
        <dbReference type="Proteomes" id="UP000014115"/>
    </source>
</evidence>
<feature type="domain" description="PAC" evidence="4">
    <location>
        <begin position="931"/>
        <end position="985"/>
    </location>
</feature>
<feature type="domain" description="PAC" evidence="4">
    <location>
        <begin position="1052"/>
        <end position="1104"/>
    </location>
</feature>
<dbReference type="Pfam" id="PF07495">
    <property type="entry name" value="Y_Y_Y"/>
    <property type="match status" value="1"/>
</dbReference>
<dbReference type="eggNOG" id="COG5001">
    <property type="taxonomic scope" value="Bacteria"/>
</dbReference>
<dbReference type="InterPro" id="IPR011047">
    <property type="entry name" value="Quinoprotein_ADH-like_sf"/>
</dbReference>
<feature type="domain" description="PAS" evidence="3">
    <location>
        <begin position="982"/>
        <end position="1046"/>
    </location>
</feature>
<dbReference type="SUPFAM" id="SSF141868">
    <property type="entry name" value="EAL domain-like"/>
    <property type="match status" value="1"/>
</dbReference>
<dbReference type="CDD" id="cd01948">
    <property type="entry name" value="EAL"/>
    <property type="match status" value="1"/>
</dbReference>
<evidence type="ECO:0000259" key="6">
    <source>
        <dbReference type="PROSITE" id="PS50887"/>
    </source>
</evidence>
<dbReference type="PANTHER" id="PTHR44757:SF2">
    <property type="entry name" value="BIOFILM ARCHITECTURE MAINTENANCE PROTEIN MBAA"/>
    <property type="match status" value="1"/>
</dbReference>
<dbReference type="InterPro" id="IPR029787">
    <property type="entry name" value="Nucleotide_cyclase"/>
</dbReference>
<dbReference type="Gene3D" id="3.30.70.270">
    <property type="match status" value="1"/>
</dbReference>